<dbReference type="AlphaFoldDB" id="A0A2P2PAH8"/>
<proteinExistence type="predicted"/>
<reference evidence="1" key="1">
    <citation type="submission" date="2018-02" db="EMBL/GenBank/DDBJ databases">
        <title>Rhizophora mucronata_Transcriptome.</title>
        <authorList>
            <person name="Meera S.P."/>
            <person name="Sreeshan A."/>
            <person name="Augustine A."/>
        </authorList>
    </citation>
    <scope>NUCLEOTIDE SEQUENCE</scope>
    <source>
        <tissue evidence="1">Leaf</tissue>
    </source>
</reference>
<protein>
    <submittedName>
        <fullName evidence="1">Uncharacterized protein</fullName>
    </submittedName>
</protein>
<name>A0A2P2PAH8_RHIMU</name>
<organism evidence="1">
    <name type="scientific">Rhizophora mucronata</name>
    <name type="common">Asiatic mangrove</name>
    <dbReference type="NCBI Taxonomy" id="61149"/>
    <lineage>
        <taxon>Eukaryota</taxon>
        <taxon>Viridiplantae</taxon>
        <taxon>Streptophyta</taxon>
        <taxon>Embryophyta</taxon>
        <taxon>Tracheophyta</taxon>
        <taxon>Spermatophyta</taxon>
        <taxon>Magnoliopsida</taxon>
        <taxon>eudicotyledons</taxon>
        <taxon>Gunneridae</taxon>
        <taxon>Pentapetalae</taxon>
        <taxon>rosids</taxon>
        <taxon>fabids</taxon>
        <taxon>Malpighiales</taxon>
        <taxon>Rhizophoraceae</taxon>
        <taxon>Rhizophora</taxon>
    </lineage>
</organism>
<accession>A0A2P2PAH8</accession>
<evidence type="ECO:0000313" key="1">
    <source>
        <dbReference type="EMBL" id="MBX51755.1"/>
    </source>
</evidence>
<dbReference type="EMBL" id="GGEC01071271">
    <property type="protein sequence ID" value="MBX51755.1"/>
    <property type="molecule type" value="Transcribed_RNA"/>
</dbReference>
<sequence length="53" mass="6475">MQFLKSICLEDLTINFSRLFSRLLISRNYLKQRIEAKCFDLHKKWYCLSLPLH</sequence>